<dbReference type="STRING" id="398512.Bccel_2796"/>
<comment type="caution">
    <text evidence="2">The sequence shown here is derived from an EMBL/GenBank/DDBJ whole genome shotgun (WGS) entry which is preliminary data.</text>
</comment>
<evidence type="ECO:0000259" key="1">
    <source>
        <dbReference type="Pfam" id="PF08818"/>
    </source>
</evidence>
<dbReference type="AlphaFoldDB" id="A0A0L6JP91"/>
<dbReference type="Proteomes" id="UP000036923">
    <property type="component" value="Unassembled WGS sequence"/>
</dbReference>
<proteinExistence type="predicted"/>
<evidence type="ECO:0000313" key="2">
    <source>
        <dbReference type="EMBL" id="KNY27525.1"/>
    </source>
</evidence>
<dbReference type="InterPro" id="IPR014922">
    <property type="entry name" value="YdhG-like"/>
</dbReference>
<evidence type="ECO:0000313" key="3">
    <source>
        <dbReference type="Proteomes" id="UP000036923"/>
    </source>
</evidence>
<dbReference type="SUPFAM" id="SSF159888">
    <property type="entry name" value="YdhG-like"/>
    <property type="match status" value="1"/>
</dbReference>
<organism evidence="2 3">
    <name type="scientific">Pseudobacteroides cellulosolvens ATCC 35603 = DSM 2933</name>
    <dbReference type="NCBI Taxonomy" id="398512"/>
    <lineage>
        <taxon>Bacteria</taxon>
        <taxon>Bacillati</taxon>
        <taxon>Bacillota</taxon>
        <taxon>Clostridia</taxon>
        <taxon>Eubacteriales</taxon>
        <taxon>Oscillospiraceae</taxon>
        <taxon>Pseudobacteroides</taxon>
    </lineage>
</organism>
<dbReference type="Gene3D" id="3.90.1150.200">
    <property type="match status" value="1"/>
</dbReference>
<dbReference type="Pfam" id="PF08818">
    <property type="entry name" value="DUF1801"/>
    <property type="match status" value="1"/>
</dbReference>
<dbReference type="OrthoDB" id="115213at2"/>
<sequence length="126" mass="14710">MDKKPKRNPSINMPEEVDNYLADLPEDIREALEKVRRTVKEIVPNATERVSYQVPILRLNKDIVGFAVQKNHCSFYTMSRSIVEQMKEELENYKISGTTIHFSPQKPLSRELIEKIVRQRLIEIGV</sequence>
<keyword evidence="3" id="KW-1185">Reference proteome</keyword>
<feature type="domain" description="YdhG-like" evidence="1">
    <location>
        <begin position="29"/>
        <end position="120"/>
    </location>
</feature>
<dbReference type="RefSeq" id="WP_050753441.1">
    <property type="nucleotide sequence ID" value="NZ_JQKC01000032.1"/>
</dbReference>
<protein>
    <recommendedName>
        <fullName evidence="1">YdhG-like domain-containing protein</fullName>
    </recommendedName>
</protein>
<reference evidence="3" key="1">
    <citation type="submission" date="2015-07" db="EMBL/GenBank/DDBJ databases">
        <title>Near-Complete Genome Sequence of the Cellulolytic Bacterium Bacteroides (Pseudobacteroides) cellulosolvens ATCC 35603.</title>
        <authorList>
            <person name="Dassa B."/>
            <person name="Utturkar S.M."/>
            <person name="Klingeman D.M."/>
            <person name="Hurt R.A."/>
            <person name="Keller M."/>
            <person name="Xu J."/>
            <person name="Reddy Y.H.K."/>
            <person name="Borovok I."/>
            <person name="Grinberg I.R."/>
            <person name="Lamed R."/>
            <person name="Zhivin O."/>
            <person name="Bayer E.A."/>
            <person name="Brown S.D."/>
        </authorList>
    </citation>
    <scope>NUCLEOTIDE SEQUENCE [LARGE SCALE GENOMIC DNA]</scope>
    <source>
        <strain evidence="3">DSM 2933</strain>
    </source>
</reference>
<name>A0A0L6JP91_9FIRM</name>
<accession>A0A0L6JP91</accession>
<dbReference type="EMBL" id="LGTC01000001">
    <property type="protein sequence ID" value="KNY27525.1"/>
    <property type="molecule type" value="Genomic_DNA"/>
</dbReference>
<dbReference type="eggNOG" id="COG5646">
    <property type="taxonomic scope" value="Bacteria"/>
</dbReference>
<gene>
    <name evidence="2" type="ORF">Bccel_2796</name>
</gene>